<reference evidence="4" key="1">
    <citation type="submission" date="2012-03" db="EMBL/GenBank/DDBJ databases">
        <title>Complete genome of Caldisphaera lagunensis DSM 15908.</title>
        <authorList>
            <person name="Lucas S."/>
            <person name="Copeland A."/>
            <person name="Lapidus A."/>
            <person name="Glavina del Rio T."/>
            <person name="Dalin E."/>
            <person name="Tice H."/>
            <person name="Bruce D."/>
            <person name="Goodwin L."/>
            <person name="Pitluck S."/>
            <person name="Peters L."/>
            <person name="Mikhailova N."/>
            <person name="Teshima H."/>
            <person name="Kyrpides N."/>
            <person name="Mavromatis K."/>
            <person name="Ivanova N."/>
            <person name="Brettin T."/>
            <person name="Detter J.C."/>
            <person name="Han C."/>
            <person name="Larimer F."/>
            <person name="Land M."/>
            <person name="Hauser L."/>
            <person name="Markowitz V."/>
            <person name="Cheng J.-F."/>
            <person name="Hugenholtz P."/>
            <person name="Woyke T."/>
            <person name="Wu D."/>
            <person name="Spring S."/>
            <person name="Schroeder M."/>
            <person name="Brambilla E."/>
            <person name="Klenk H.-P."/>
            <person name="Eisen J.A."/>
        </authorList>
    </citation>
    <scope>NUCLEOTIDE SEQUENCE [LARGE SCALE GENOMIC DNA]</scope>
    <source>
        <strain evidence="4">DSM 15908 / JCM 11604 / IC-154</strain>
    </source>
</reference>
<evidence type="ECO:0000256" key="1">
    <source>
        <dbReference type="SAM" id="Phobius"/>
    </source>
</evidence>
<dbReference type="Pfam" id="PF00892">
    <property type="entry name" value="EamA"/>
    <property type="match status" value="2"/>
</dbReference>
<keyword evidence="1" id="KW-0812">Transmembrane</keyword>
<feature type="transmembrane region" description="Helical" evidence="1">
    <location>
        <begin position="148"/>
        <end position="170"/>
    </location>
</feature>
<feature type="transmembrane region" description="Helical" evidence="1">
    <location>
        <begin position="101"/>
        <end position="118"/>
    </location>
</feature>
<keyword evidence="4" id="KW-1185">Reference proteome</keyword>
<sequence length="288" mass="30384" precursor="true">MALISYGLAVALALGSGIGFAINDAIAKLKVKGNNSMSLTFISLLFGLPIIMISLLFPVGRFTMTLKAFIVYIFAGLVNFTIGRTSLYASISRLSSSGGSILSSTSALFGFIMGWLILNEHVTYIMAIGVILIMISVYIASGGFKSEISLSGILFGLITGLSIAIAVILIKIGDQSGGQPVLGTLIAYLSGLSFSFIGFKRNPISKKEIKDLLIPLLLMSNSAAAGQVMRYIALLTAEASVVAPLQNIRPVVATFILLAFGVGEKRPKKYHWIAAILASIGAALVSIK</sequence>
<feature type="transmembrane region" description="Helical" evidence="1">
    <location>
        <begin position="182"/>
        <end position="200"/>
    </location>
</feature>
<feature type="domain" description="EamA" evidence="2">
    <location>
        <begin position="151"/>
        <end position="286"/>
    </location>
</feature>
<dbReference type="GO" id="GO:0016020">
    <property type="term" value="C:membrane"/>
    <property type="evidence" value="ECO:0007669"/>
    <property type="project" value="InterPro"/>
</dbReference>
<dbReference type="PANTHER" id="PTHR22911:SF137">
    <property type="entry name" value="SOLUTE CARRIER FAMILY 35 MEMBER G2-RELATED"/>
    <property type="match status" value="1"/>
</dbReference>
<evidence type="ECO:0000259" key="2">
    <source>
        <dbReference type="Pfam" id="PF00892"/>
    </source>
</evidence>
<feature type="transmembrane region" description="Helical" evidence="1">
    <location>
        <begin position="38"/>
        <end position="57"/>
    </location>
</feature>
<keyword evidence="1" id="KW-1133">Transmembrane helix</keyword>
<dbReference type="Proteomes" id="UP000010469">
    <property type="component" value="Chromosome"/>
</dbReference>
<organism evidence="3 4">
    <name type="scientific">Caldisphaera lagunensis (strain DSM 15908 / JCM 11604 / ANMR 0165 / IC-154)</name>
    <dbReference type="NCBI Taxonomy" id="1056495"/>
    <lineage>
        <taxon>Archaea</taxon>
        <taxon>Thermoproteota</taxon>
        <taxon>Thermoprotei</taxon>
        <taxon>Acidilobales</taxon>
        <taxon>Caldisphaeraceae</taxon>
        <taxon>Caldisphaera</taxon>
    </lineage>
</organism>
<dbReference type="SUPFAM" id="SSF103481">
    <property type="entry name" value="Multidrug resistance efflux transporter EmrE"/>
    <property type="match status" value="1"/>
</dbReference>
<gene>
    <name evidence="3" type="ordered locus">Calag_0613</name>
</gene>
<dbReference type="RefSeq" id="WP_015232267.1">
    <property type="nucleotide sequence ID" value="NC_019791.1"/>
</dbReference>
<accession>L0AAB8</accession>
<dbReference type="PANTHER" id="PTHR22911">
    <property type="entry name" value="ACYL-MALONYL CONDENSING ENZYME-RELATED"/>
    <property type="match status" value="1"/>
</dbReference>
<feature type="transmembrane region" description="Helical" evidence="1">
    <location>
        <begin position="270"/>
        <end position="287"/>
    </location>
</feature>
<evidence type="ECO:0000313" key="3">
    <source>
        <dbReference type="EMBL" id="AFZ70369.1"/>
    </source>
</evidence>
<feature type="transmembrane region" description="Helical" evidence="1">
    <location>
        <begin position="69"/>
        <end position="89"/>
    </location>
</feature>
<name>L0AAB8_CALLD</name>
<dbReference type="STRING" id="1056495.Calag_0613"/>
<dbReference type="AlphaFoldDB" id="L0AAB8"/>
<feature type="domain" description="EamA" evidence="2">
    <location>
        <begin position="9"/>
        <end position="141"/>
    </location>
</feature>
<dbReference type="EMBL" id="CP003378">
    <property type="protein sequence ID" value="AFZ70369.1"/>
    <property type="molecule type" value="Genomic_DNA"/>
</dbReference>
<evidence type="ECO:0000313" key="4">
    <source>
        <dbReference type="Proteomes" id="UP000010469"/>
    </source>
</evidence>
<feature type="transmembrane region" description="Helical" evidence="1">
    <location>
        <begin position="212"/>
        <end position="233"/>
    </location>
</feature>
<dbReference type="InParanoid" id="L0AAB8"/>
<feature type="transmembrane region" description="Helical" evidence="1">
    <location>
        <begin position="124"/>
        <end position="141"/>
    </location>
</feature>
<dbReference type="InterPro" id="IPR037185">
    <property type="entry name" value="EmrE-like"/>
</dbReference>
<protein>
    <submittedName>
        <fullName evidence="3">EamA-like transporter family</fullName>
    </submittedName>
</protein>
<feature type="transmembrane region" description="Helical" evidence="1">
    <location>
        <begin position="6"/>
        <end position="26"/>
    </location>
</feature>
<proteinExistence type="predicted"/>
<feature type="transmembrane region" description="Helical" evidence="1">
    <location>
        <begin position="245"/>
        <end position="263"/>
    </location>
</feature>
<dbReference type="OrthoDB" id="380536at2157"/>
<dbReference type="InterPro" id="IPR000620">
    <property type="entry name" value="EamA_dom"/>
</dbReference>
<dbReference type="eggNOG" id="arCOG00272">
    <property type="taxonomic scope" value="Archaea"/>
</dbReference>
<keyword evidence="1" id="KW-0472">Membrane</keyword>
<dbReference type="HOGENOM" id="CLU_1014109_0_0_2"/>
<dbReference type="KEGG" id="clg:Calag_0613"/>
<dbReference type="GeneID" id="14211873"/>